<evidence type="ECO:0000313" key="1">
    <source>
        <dbReference type="EMBL" id="KAF4027597.1"/>
    </source>
</evidence>
<keyword evidence="2" id="KW-1185">Reference proteome</keyword>
<name>A0A833RMA0_PHYIN</name>
<dbReference type="Proteomes" id="UP000602510">
    <property type="component" value="Unassembled WGS sequence"/>
</dbReference>
<comment type="caution">
    <text evidence="1">The sequence shown here is derived from an EMBL/GenBank/DDBJ whole genome shotgun (WGS) entry which is preliminary data.</text>
</comment>
<reference evidence="1" key="1">
    <citation type="submission" date="2020-04" db="EMBL/GenBank/DDBJ databases">
        <title>Hybrid Assembly of Korean Phytophthora infestans isolates.</title>
        <authorList>
            <person name="Prokchorchik M."/>
            <person name="Lee Y."/>
            <person name="Seo J."/>
            <person name="Cho J.-H."/>
            <person name="Park Y.-E."/>
            <person name="Jang D.-C."/>
            <person name="Im J.-S."/>
            <person name="Choi J.-G."/>
            <person name="Park H.-J."/>
            <person name="Lee G.-B."/>
            <person name="Lee Y.-G."/>
            <person name="Hong S.-Y."/>
            <person name="Cho K."/>
            <person name="Sohn K.H."/>
        </authorList>
    </citation>
    <scope>NUCLEOTIDE SEQUENCE</scope>
    <source>
        <strain evidence="1">KR_1_A1</strain>
    </source>
</reference>
<proteinExistence type="predicted"/>
<protein>
    <submittedName>
        <fullName evidence="1">Uncharacterized protein</fullName>
    </submittedName>
</protein>
<dbReference type="EMBL" id="WSZM01001373">
    <property type="protein sequence ID" value="KAF4027597.1"/>
    <property type="molecule type" value="Genomic_DNA"/>
</dbReference>
<organism evidence="1 2">
    <name type="scientific">Phytophthora infestans</name>
    <name type="common">Potato late blight agent</name>
    <name type="synonym">Botrytis infestans</name>
    <dbReference type="NCBI Taxonomy" id="4787"/>
    <lineage>
        <taxon>Eukaryota</taxon>
        <taxon>Sar</taxon>
        <taxon>Stramenopiles</taxon>
        <taxon>Oomycota</taxon>
        <taxon>Peronosporomycetes</taxon>
        <taxon>Peronosporales</taxon>
        <taxon>Peronosporaceae</taxon>
        <taxon>Phytophthora</taxon>
    </lineage>
</organism>
<gene>
    <name evidence="1" type="ORF">GN244_ATG20783</name>
</gene>
<evidence type="ECO:0000313" key="2">
    <source>
        <dbReference type="Proteomes" id="UP000602510"/>
    </source>
</evidence>
<sequence>MVAKALVYTERNVGSTTELAALAKKLWAEQLTTWLDGGKSVDDAFKLLKLRDDGYLAFTSRKLEVLDDYIAKFNNEKGGQESLLKTLTRGFGGEEKLLSILATAERSPYTHLRATELGNLRKWQHDKVEPSKVMKLLKLDGEVENALKSSQLRRLDEYINEFNSINRNSEVTLLETLTKKYKEADVAKALVFVGKDEKILAERLQKQQLEGWSKSHLSVVDVFMRLGLGNTPTAVISRNVQALDNYITLYNLKNPPAKESVVGVYVKVFGAAELNSMLKRIPRSAKLYGLFRDG</sequence>
<dbReference type="AlphaFoldDB" id="A0A833RMA0"/>
<accession>A0A833RMA0</accession>